<comment type="caution">
    <text evidence="2">The sequence shown here is derived from an EMBL/GenBank/DDBJ whole genome shotgun (WGS) entry which is preliminary data.</text>
</comment>
<proteinExistence type="predicted"/>
<dbReference type="RefSeq" id="WP_309724986.1">
    <property type="nucleotide sequence ID" value="NZ_JARWAM010000021.1"/>
</dbReference>
<feature type="compositionally biased region" description="Basic and acidic residues" evidence="1">
    <location>
        <begin position="1"/>
        <end position="14"/>
    </location>
</feature>
<feature type="compositionally biased region" description="Basic and acidic residues" evidence="1">
    <location>
        <begin position="26"/>
        <end position="40"/>
    </location>
</feature>
<dbReference type="EMBL" id="JARWAM010000021">
    <property type="protein sequence ID" value="MDR5907543.1"/>
    <property type="molecule type" value="Genomic_DNA"/>
</dbReference>
<organism evidence="2 3">
    <name type="scientific">Franzmannia qiaohouensis</name>
    <dbReference type="NCBI Taxonomy" id="1329370"/>
    <lineage>
        <taxon>Bacteria</taxon>
        <taxon>Pseudomonadati</taxon>
        <taxon>Pseudomonadota</taxon>
        <taxon>Gammaproteobacteria</taxon>
        <taxon>Oceanospirillales</taxon>
        <taxon>Halomonadaceae</taxon>
        <taxon>Franzmannia</taxon>
    </lineage>
</organism>
<feature type="region of interest" description="Disordered" evidence="1">
    <location>
        <begin position="1"/>
        <end position="40"/>
    </location>
</feature>
<evidence type="ECO:0000313" key="3">
    <source>
        <dbReference type="Proteomes" id="UP001251374"/>
    </source>
</evidence>
<accession>A0ABU1HJ94</accession>
<gene>
    <name evidence="2" type="ORF">QC821_19910</name>
</gene>
<dbReference type="Proteomes" id="UP001251374">
    <property type="component" value="Unassembled WGS sequence"/>
</dbReference>
<name>A0ABU1HJ94_9GAMM</name>
<sequence length="40" mass="4422">MDAFEHAERVRDNSALDYRAGSSSAARDRQSPPSRRGADD</sequence>
<protein>
    <submittedName>
        <fullName evidence="2">Uncharacterized protein</fullName>
    </submittedName>
</protein>
<keyword evidence="3" id="KW-1185">Reference proteome</keyword>
<evidence type="ECO:0000313" key="2">
    <source>
        <dbReference type="EMBL" id="MDR5907543.1"/>
    </source>
</evidence>
<evidence type="ECO:0000256" key="1">
    <source>
        <dbReference type="SAM" id="MobiDB-lite"/>
    </source>
</evidence>
<reference evidence="2 3" key="1">
    <citation type="submission" date="2023-04" db="EMBL/GenBank/DDBJ databases">
        <title>A long-awaited taxogenomic arrangement of the family Halomonadaceae.</title>
        <authorList>
            <person name="De La Haba R."/>
            <person name="Chuvochina M."/>
            <person name="Wittouck S."/>
            <person name="Arahal D.R."/>
            <person name="Sanchez-Porro C."/>
            <person name="Hugenholtz P."/>
            <person name="Ventosa A."/>
        </authorList>
    </citation>
    <scope>NUCLEOTIDE SEQUENCE [LARGE SCALE GENOMIC DNA]</scope>
    <source>
        <strain evidence="2 3">DSM 26770</strain>
    </source>
</reference>